<keyword evidence="6" id="KW-1185">Reference proteome</keyword>
<dbReference type="GO" id="GO:0003677">
    <property type="term" value="F:DNA binding"/>
    <property type="evidence" value="ECO:0007669"/>
    <property type="project" value="UniProtKB-KW"/>
</dbReference>
<sequence length="109" mass="12530">MSCEEAAVLFKLLGDKTRLMMVSLLSVDDVCVCEFVDIFQMSQPSVSQHLRKLRDKGLVKERKQGQWVFYSLDEDSVYFPLAKALISELPDPREKLEELEAQGRRVDCC</sequence>
<protein>
    <submittedName>
        <fullName evidence="5">Metalloregulator ArsR/SmtB family transcription factor</fullName>
    </submittedName>
</protein>
<feature type="domain" description="HTH arsR-type" evidence="4">
    <location>
        <begin position="1"/>
        <end position="92"/>
    </location>
</feature>
<dbReference type="OrthoDB" id="9798835at2"/>
<dbReference type="SMART" id="SM00418">
    <property type="entry name" value="HTH_ARSR"/>
    <property type="match status" value="1"/>
</dbReference>
<dbReference type="AlphaFoldDB" id="A0A5C7FI26"/>
<evidence type="ECO:0000259" key="4">
    <source>
        <dbReference type="PROSITE" id="PS50987"/>
    </source>
</evidence>
<dbReference type="InterPro" id="IPR051081">
    <property type="entry name" value="HTH_MetalResp_TranReg"/>
</dbReference>
<proteinExistence type="predicted"/>
<dbReference type="EMBL" id="CP144914">
    <property type="protein sequence ID" value="WWD81663.1"/>
    <property type="molecule type" value="Genomic_DNA"/>
</dbReference>
<dbReference type="PRINTS" id="PR00778">
    <property type="entry name" value="HTHARSR"/>
</dbReference>
<dbReference type="Pfam" id="PF01022">
    <property type="entry name" value="HTH_5"/>
    <property type="match status" value="1"/>
</dbReference>
<reference evidence="5 6" key="1">
    <citation type="submission" date="2024-01" db="EMBL/GenBank/DDBJ databases">
        <title>Complete Genome Sequence of Alkalicoccus halolimnae BZ-SZ-XJ29T, a Moderately Halophilic Bacterium Isolated from a Salt Lake.</title>
        <authorList>
            <person name="Zhao B."/>
        </authorList>
    </citation>
    <scope>NUCLEOTIDE SEQUENCE [LARGE SCALE GENOMIC DNA]</scope>
    <source>
        <strain evidence="5 6">BZ-SZ-XJ29</strain>
    </source>
</reference>
<evidence type="ECO:0000256" key="2">
    <source>
        <dbReference type="ARBA" id="ARBA00023125"/>
    </source>
</evidence>
<dbReference type="SUPFAM" id="SSF46785">
    <property type="entry name" value="Winged helix' DNA-binding domain"/>
    <property type="match status" value="1"/>
</dbReference>
<dbReference type="InterPro" id="IPR036388">
    <property type="entry name" value="WH-like_DNA-bd_sf"/>
</dbReference>
<dbReference type="Proteomes" id="UP000321816">
    <property type="component" value="Chromosome"/>
</dbReference>
<keyword evidence="3" id="KW-0804">Transcription</keyword>
<dbReference type="Gene3D" id="1.10.10.10">
    <property type="entry name" value="Winged helix-like DNA-binding domain superfamily/Winged helix DNA-binding domain"/>
    <property type="match status" value="1"/>
</dbReference>
<dbReference type="PANTHER" id="PTHR33154:SF18">
    <property type="entry name" value="ARSENICAL RESISTANCE OPERON REPRESSOR"/>
    <property type="match status" value="1"/>
</dbReference>
<dbReference type="PANTHER" id="PTHR33154">
    <property type="entry name" value="TRANSCRIPTIONAL REGULATOR, ARSR FAMILY"/>
    <property type="match status" value="1"/>
</dbReference>
<evidence type="ECO:0000256" key="3">
    <source>
        <dbReference type="ARBA" id="ARBA00023163"/>
    </source>
</evidence>
<dbReference type="InterPro" id="IPR036390">
    <property type="entry name" value="WH_DNA-bd_sf"/>
</dbReference>
<dbReference type="GO" id="GO:0003700">
    <property type="term" value="F:DNA-binding transcription factor activity"/>
    <property type="evidence" value="ECO:0007669"/>
    <property type="project" value="InterPro"/>
</dbReference>
<accession>A0A5C7FI26</accession>
<gene>
    <name evidence="5" type="ORF">FTX54_012035</name>
</gene>
<organism evidence="5 6">
    <name type="scientific">Alkalicoccus halolimnae</name>
    <dbReference type="NCBI Taxonomy" id="1667239"/>
    <lineage>
        <taxon>Bacteria</taxon>
        <taxon>Bacillati</taxon>
        <taxon>Bacillota</taxon>
        <taxon>Bacilli</taxon>
        <taxon>Bacillales</taxon>
        <taxon>Bacillaceae</taxon>
        <taxon>Alkalicoccus</taxon>
    </lineage>
</organism>
<evidence type="ECO:0000313" key="5">
    <source>
        <dbReference type="EMBL" id="WWD81663.1"/>
    </source>
</evidence>
<dbReference type="KEGG" id="ahal:FTX54_012035"/>
<dbReference type="PROSITE" id="PS50987">
    <property type="entry name" value="HTH_ARSR_2"/>
    <property type="match status" value="1"/>
</dbReference>
<dbReference type="InterPro" id="IPR001845">
    <property type="entry name" value="HTH_ArsR_DNA-bd_dom"/>
</dbReference>
<keyword evidence="1" id="KW-0805">Transcription regulation</keyword>
<dbReference type="NCBIfam" id="NF033788">
    <property type="entry name" value="HTH_metalloreg"/>
    <property type="match status" value="1"/>
</dbReference>
<evidence type="ECO:0000256" key="1">
    <source>
        <dbReference type="ARBA" id="ARBA00023015"/>
    </source>
</evidence>
<name>A0A5C7FI26_9BACI</name>
<dbReference type="InterPro" id="IPR011991">
    <property type="entry name" value="ArsR-like_HTH"/>
</dbReference>
<dbReference type="CDD" id="cd00090">
    <property type="entry name" value="HTH_ARSR"/>
    <property type="match status" value="1"/>
</dbReference>
<keyword evidence="2" id="KW-0238">DNA-binding</keyword>
<evidence type="ECO:0000313" key="6">
    <source>
        <dbReference type="Proteomes" id="UP000321816"/>
    </source>
</evidence>